<gene>
    <name evidence="2" type="ORF">HYC85_013780</name>
</gene>
<dbReference type="AlphaFoldDB" id="A0A7J7H4A5"/>
<keyword evidence="3" id="KW-1185">Reference proteome</keyword>
<accession>A0A7J7H4A5</accession>
<proteinExistence type="predicted"/>
<evidence type="ECO:0000313" key="2">
    <source>
        <dbReference type="EMBL" id="KAF5947823.1"/>
    </source>
</evidence>
<keyword evidence="1" id="KW-0175">Coiled coil</keyword>
<protein>
    <submittedName>
        <fullName evidence="2">Uncharacterized protein</fullName>
    </submittedName>
</protein>
<feature type="coiled-coil region" evidence="1">
    <location>
        <begin position="186"/>
        <end position="213"/>
    </location>
</feature>
<comment type="caution">
    <text evidence="2">The sequence shown here is derived from an EMBL/GenBank/DDBJ whole genome shotgun (WGS) entry which is preliminary data.</text>
</comment>
<evidence type="ECO:0000313" key="3">
    <source>
        <dbReference type="Proteomes" id="UP000593564"/>
    </source>
</evidence>
<evidence type="ECO:0000256" key="1">
    <source>
        <dbReference type="SAM" id="Coils"/>
    </source>
</evidence>
<sequence length="231" mass="25606">MRKNIWKSHTNLATTTTITITTTLRISRIHNSCKIVAPLLKAIAPKLGIELLSFAPPPPPRSPLPPPYDARTSEKYAAPYTTSTLICLMASVQCGIIGLCANHNISAWSLTPGIRAFSRNCVHCSSILPNVMVHPEKRSSICLSVQSLATRYRGDSQLGPSRREIICWNVRSGLIVMALYAVLWGKNKEMNAKNNVEEDREEEKQEVVKSDLEMQFSGLSNGNHNLHTIKS</sequence>
<dbReference type="Proteomes" id="UP000593564">
    <property type="component" value="Unassembled WGS sequence"/>
</dbReference>
<dbReference type="EMBL" id="JACBKZ010000006">
    <property type="protein sequence ID" value="KAF5947823.1"/>
    <property type="molecule type" value="Genomic_DNA"/>
</dbReference>
<organism evidence="2 3">
    <name type="scientific">Camellia sinensis</name>
    <name type="common">Tea plant</name>
    <name type="synonym">Thea sinensis</name>
    <dbReference type="NCBI Taxonomy" id="4442"/>
    <lineage>
        <taxon>Eukaryota</taxon>
        <taxon>Viridiplantae</taxon>
        <taxon>Streptophyta</taxon>
        <taxon>Embryophyta</taxon>
        <taxon>Tracheophyta</taxon>
        <taxon>Spermatophyta</taxon>
        <taxon>Magnoliopsida</taxon>
        <taxon>eudicotyledons</taxon>
        <taxon>Gunneridae</taxon>
        <taxon>Pentapetalae</taxon>
        <taxon>asterids</taxon>
        <taxon>Ericales</taxon>
        <taxon>Theaceae</taxon>
        <taxon>Camellia</taxon>
    </lineage>
</organism>
<reference evidence="2 3" key="2">
    <citation type="submission" date="2020-07" db="EMBL/GenBank/DDBJ databases">
        <title>Genome assembly of wild tea tree DASZ reveals pedigree and selection history of tea varieties.</title>
        <authorList>
            <person name="Zhang W."/>
        </authorList>
    </citation>
    <scope>NUCLEOTIDE SEQUENCE [LARGE SCALE GENOMIC DNA]</scope>
    <source>
        <strain evidence="3">cv. G240</strain>
        <tissue evidence="2">Leaf</tissue>
    </source>
</reference>
<name>A0A7J7H4A5_CAMSI</name>
<reference evidence="3" key="1">
    <citation type="journal article" date="2020" name="Nat. Commun.">
        <title>Genome assembly of wild tea tree DASZ reveals pedigree and selection history of tea varieties.</title>
        <authorList>
            <person name="Zhang W."/>
            <person name="Zhang Y."/>
            <person name="Qiu H."/>
            <person name="Guo Y."/>
            <person name="Wan H."/>
            <person name="Zhang X."/>
            <person name="Scossa F."/>
            <person name="Alseekh S."/>
            <person name="Zhang Q."/>
            <person name="Wang P."/>
            <person name="Xu L."/>
            <person name="Schmidt M.H."/>
            <person name="Jia X."/>
            <person name="Li D."/>
            <person name="Zhu A."/>
            <person name="Guo F."/>
            <person name="Chen W."/>
            <person name="Ni D."/>
            <person name="Usadel B."/>
            <person name="Fernie A.R."/>
            <person name="Wen W."/>
        </authorList>
    </citation>
    <scope>NUCLEOTIDE SEQUENCE [LARGE SCALE GENOMIC DNA]</scope>
    <source>
        <strain evidence="3">cv. G240</strain>
    </source>
</reference>